<feature type="compositionally biased region" description="Low complexity" evidence="2">
    <location>
        <begin position="228"/>
        <end position="244"/>
    </location>
</feature>
<dbReference type="InterPro" id="IPR004012">
    <property type="entry name" value="Run_dom"/>
</dbReference>
<dbReference type="Gene3D" id="1.20.58.900">
    <property type="match status" value="1"/>
</dbReference>
<keyword evidence="6" id="KW-1185">Reference proteome</keyword>
<dbReference type="InterPro" id="IPR036871">
    <property type="entry name" value="PX_dom_sf"/>
</dbReference>
<dbReference type="CDD" id="cd07277">
    <property type="entry name" value="PX_RUN"/>
    <property type="match status" value="1"/>
</dbReference>
<dbReference type="SUPFAM" id="SSF140741">
    <property type="entry name" value="RUN domain-like"/>
    <property type="match status" value="1"/>
</dbReference>
<dbReference type="PANTHER" id="PTHR47194:SF3">
    <property type="entry name" value="SORTING NEXIN 29"/>
    <property type="match status" value="1"/>
</dbReference>
<feature type="domain" description="PX" evidence="3">
    <location>
        <begin position="483"/>
        <end position="596"/>
    </location>
</feature>
<gene>
    <name evidence="5" type="ORF">NQ314_014470</name>
</gene>
<dbReference type="SUPFAM" id="SSF64268">
    <property type="entry name" value="PX domain"/>
    <property type="match status" value="1"/>
</dbReference>
<dbReference type="SMART" id="SM00312">
    <property type="entry name" value="PX"/>
    <property type="match status" value="1"/>
</dbReference>
<name>A0AAV8X1B8_9CUCU</name>
<dbReference type="InterPro" id="IPR037916">
    <property type="entry name" value="SNX29_PX"/>
</dbReference>
<evidence type="ECO:0000313" key="6">
    <source>
        <dbReference type="Proteomes" id="UP001162156"/>
    </source>
</evidence>
<comment type="caution">
    <text evidence="5">The sequence shown here is derived from an EMBL/GenBank/DDBJ whole genome shotgun (WGS) entry which is preliminary data.</text>
</comment>
<dbReference type="Proteomes" id="UP001162156">
    <property type="component" value="Unassembled WGS sequence"/>
</dbReference>
<evidence type="ECO:0000313" key="5">
    <source>
        <dbReference type="EMBL" id="KAJ8932768.1"/>
    </source>
</evidence>
<dbReference type="PROSITE" id="PS50195">
    <property type="entry name" value="PX"/>
    <property type="match status" value="1"/>
</dbReference>
<evidence type="ECO:0000259" key="3">
    <source>
        <dbReference type="PROSITE" id="PS50195"/>
    </source>
</evidence>
<dbReference type="Pfam" id="PF02759">
    <property type="entry name" value="RUN"/>
    <property type="match status" value="1"/>
</dbReference>
<dbReference type="Pfam" id="PF00787">
    <property type="entry name" value="PX"/>
    <property type="match status" value="1"/>
</dbReference>
<dbReference type="EMBL" id="JANEYF010003969">
    <property type="protein sequence ID" value="KAJ8932768.1"/>
    <property type="molecule type" value="Genomic_DNA"/>
</dbReference>
<sequence>MSLRLMSAVITPSVIKSNKTEDAERLLNQLLECVQECQKRYGGKTELATEFDSCVAGLCLSLEAVFLHGLRTKPCTNADQTSALKQVSDIVTQSLNIANESPTFWPFVKKHLTKHEQERYSVLKQIWTDTGRGKAWIRSALNERSLERYILYPLFSQVFCLGPILFAVSIDKPELNSGITLNRLEAFKNKVEPIIEVPIPENKDKKEKSKRKVARQFISFDDDDSILSTSVPSSSSSTASDSNSIGESSCIKSKSKYSLNQIDEERKHNKMEEETTKKAIKEEKDKPKVVRTLSIENSGSREKFSSTVPETLTPITETGIGELTPVSVEVNKNFESPDTSDEILEVPTDISAVLTAVESKNKEELYKKEEKIKLLIKENEGLKEQVKKYVSAIQMLRKDDEGLQKALEGLQFDEQPDYKGEAKIFERKLVQVAEMHAELMDFNVMLQQNLCQKDSLLERLKSELESLRGPMPSDELNSEETRSSVNVWIPSAFLTGSGSSSHHVYQIFLRAGNDEWNIYRRYAQFHALHTDLKKLDPVVRTFDFPPKKSIGKKDSALVEDRRKRLQIYLRRTLAHWPELAHCNSRFLLEQHLSFFK</sequence>
<dbReference type="Gene3D" id="3.30.1520.10">
    <property type="entry name" value="Phox-like domain"/>
    <property type="match status" value="1"/>
</dbReference>
<evidence type="ECO:0000259" key="4">
    <source>
        <dbReference type="PROSITE" id="PS50826"/>
    </source>
</evidence>
<feature type="coiled-coil region" evidence="1">
    <location>
        <begin position="365"/>
        <end position="399"/>
    </location>
</feature>
<dbReference type="PANTHER" id="PTHR47194">
    <property type="entry name" value="SORTING NEXIN-29-RELATED"/>
    <property type="match status" value="1"/>
</dbReference>
<evidence type="ECO:0008006" key="7">
    <source>
        <dbReference type="Google" id="ProtNLM"/>
    </source>
</evidence>
<feature type="domain" description="RUN" evidence="4">
    <location>
        <begin position="49"/>
        <end position="202"/>
    </location>
</feature>
<proteinExistence type="predicted"/>
<reference evidence="5" key="1">
    <citation type="journal article" date="2023" name="Insect Mol. Biol.">
        <title>Genome sequencing provides insights into the evolution of gene families encoding plant cell wall-degrading enzymes in longhorned beetles.</title>
        <authorList>
            <person name="Shin N.R."/>
            <person name="Okamura Y."/>
            <person name="Kirsch R."/>
            <person name="Pauchet Y."/>
        </authorList>
    </citation>
    <scope>NUCLEOTIDE SEQUENCE</scope>
    <source>
        <strain evidence="5">RBIC_L_NR</strain>
    </source>
</reference>
<dbReference type="InterPro" id="IPR001683">
    <property type="entry name" value="PX_dom"/>
</dbReference>
<evidence type="ECO:0000256" key="2">
    <source>
        <dbReference type="SAM" id="MobiDB-lite"/>
    </source>
</evidence>
<evidence type="ECO:0000256" key="1">
    <source>
        <dbReference type="SAM" id="Coils"/>
    </source>
</evidence>
<feature type="region of interest" description="Disordered" evidence="2">
    <location>
        <begin position="228"/>
        <end position="249"/>
    </location>
</feature>
<dbReference type="PROSITE" id="PS50826">
    <property type="entry name" value="RUN"/>
    <property type="match status" value="1"/>
</dbReference>
<dbReference type="AlphaFoldDB" id="A0AAV8X1B8"/>
<keyword evidence="1" id="KW-0175">Coiled coil</keyword>
<protein>
    <recommendedName>
        <fullName evidence="7">Sorting nexin-29</fullName>
    </recommendedName>
</protein>
<dbReference type="InterPro" id="IPR037213">
    <property type="entry name" value="Run_dom_sf"/>
</dbReference>
<accession>A0AAV8X1B8</accession>
<organism evidence="5 6">
    <name type="scientific">Rhamnusium bicolor</name>
    <dbReference type="NCBI Taxonomy" id="1586634"/>
    <lineage>
        <taxon>Eukaryota</taxon>
        <taxon>Metazoa</taxon>
        <taxon>Ecdysozoa</taxon>
        <taxon>Arthropoda</taxon>
        <taxon>Hexapoda</taxon>
        <taxon>Insecta</taxon>
        <taxon>Pterygota</taxon>
        <taxon>Neoptera</taxon>
        <taxon>Endopterygota</taxon>
        <taxon>Coleoptera</taxon>
        <taxon>Polyphaga</taxon>
        <taxon>Cucujiformia</taxon>
        <taxon>Chrysomeloidea</taxon>
        <taxon>Cerambycidae</taxon>
        <taxon>Lepturinae</taxon>
        <taxon>Rhagiini</taxon>
        <taxon>Rhamnusium</taxon>
    </lineage>
</organism>
<dbReference type="GO" id="GO:0035091">
    <property type="term" value="F:phosphatidylinositol binding"/>
    <property type="evidence" value="ECO:0007669"/>
    <property type="project" value="InterPro"/>
</dbReference>